<accession>A0ABT1QFE7</accession>
<evidence type="ECO:0000256" key="1">
    <source>
        <dbReference type="ARBA" id="ARBA00023125"/>
    </source>
</evidence>
<evidence type="ECO:0000256" key="3">
    <source>
        <dbReference type="PROSITE-ProRule" id="PRU01248"/>
    </source>
</evidence>
<evidence type="ECO:0000259" key="4">
    <source>
        <dbReference type="PROSITE" id="PS51900"/>
    </source>
</evidence>
<dbReference type="PANTHER" id="PTHR34605:SF3">
    <property type="entry name" value="P CELL-TYPE AGGLUTINATION PROTEIN MAP4-LIKE-RELATED"/>
    <property type="match status" value="1"/>
</dbReference>
<dbReference type="InterPro" id="IPR044068">
    <property type="entry name" value="CB"/>
</dbReference>
<sequence>MVPVGGWGSAPDLTDEATARIADAVTSSRAPGTRRVYACDWRRFRSWCETRGHSALPAHPVTVAAYLVDAADTVDGEGERAYSPSTLSRWVSVIGHYHRTASLPNPAGETLVSSTLSGIRRNYAAAGDRPRTPRAPLLTSDIVTIVGSARQAVTGWATEVHERRDSALLLMGFAGAFRRSDLVGLNCGDVTLHRLDGVHVRLRRSKTDQEGLGVVRALPFTTSHDSCPPCAYFRWAQVVAAFDVAGRPGVIRLLCTARPFESHVCRGGLSRMRARAPASFADWCAACDHRAVPAHPSVLAQFLAEHPAADGTQRRRVTAINAVHTEAELPAPGRAELIRQLLNAARADRLARTRERVAQVVLRIPVIGWPGGLLAAATLCFSPWPARA</sequence>
<dbReference type="InterPro" id="IPR013762">
    <property type="entry name" value="Integrase-like_cat_sf"/>
</dbReference>
<feature type="domain" description="Core-binding (CB)" evidence="4">
    <location>
        <begin position="16"/>
        <end position="102"/>
    </location>
</feature>
<gene>
    <name evidence="5" type="ORF">NOF53_17890</name>
</gene>
<dbReference type="Gene3D" id="1.10.443.10">
    <property type="entry name" value="Intergrase catalytic core"/>
    <property type="match status" value="1"/>
</dbReference>
<dbReference type="PANTHER" id="PTHR34605">
    <property type="entry name" value="PHAGE_INTEGRASE DOMAIN-CONTAINING PROTEIN"/>
    <property type="match status" value="1"/>
</dbReference>
<keyword evidence="6" id="KW-1185">Reference proteome</keyword>
<dbReference type="SUPFAM" id="SSF56349">
    <property type="entry name" value="DNA breaking-rejoining enzymes"/>
    <property type="match status" value="1"/>
</dbReference>
<evidence type="ECO:0000313" key="6">
    <source>
        <dbReference type="Proteomes" id="UP001524501"/>
    </source>
</evidence>
<dbReference type="EMBL" id="JANFQF010000015">
    <property type="protein sequence ID" value="MCQ4121014.1"/>
    <property type="molecule type" value="Genomic_DNA"/>
</dbReference>
<evidence type="ECO:0000256" key="2">
    <source>
        <dbReference type="ARBA" id="ARBA00023172"/>
    </source>
</evidence>
<keyword evidence="1 3" id="KW-0238">DNA-binding</keyword>
<dbReference type="Gene3D" id="1.10.150.130">
    <property type="match status" value="1"/>
</dbReference>
<dbReference type="SUPFAM" id="SSF47823">
    <property type="entry name" value="lambda integrase-like, N-terminal domain"/>
    <property type="match status" value="2"/>
</dbReference>
<dbReference type="PROSITE" id="PS51900">
    <property type="entry name" value="CB"/>
    <property type="match status" value="1"/>
</dbReference>
<dbReference type="InterPro" id="IPR011010">
    <property type="entry name" value="DNA_brk_join_enz"/>
</dbReference>
<dbReference type="InterPro" id="IPR010998">
    <property type="entry name" value="Integrase_recombinase_N"/>
</dbReference>
<keyword evidence="2" id="KW-0233">DNA recombination</keyword>
<evidence type="ECO:0000313" key="5">
    <source>
        <dbReference type="EMBL" id="MCQ4121014.1"/>
    </source>
</evidence>
<organism evidence="5 6">
    <name type="scientific">Rhodococcus tibetensis</name>
    <dbReference type="NCBI Taxonomy" id="2965064"/>
    <lineage>
        <taxon>Bacteria</taxon>
        <taxon>Bacillati</taxon>
        <taxon>Actinomycetota</taxon>
        <taxon>Actinomycetes</taxon>
        <taxon>Mycobacteriales</taxon>
        <taxon>Nocardiaceae</taxon>
        <taxon>Rhodococcus</taxon>
    </lineage>
</organism>
<comment type="caution">
    <text evidence="5">The sequence shown here is derived from an EMBL/GenBank/DDBJ whole genome shotgun (WGS) entry which is preliminary data.</text>
</comment>
<name>A0ABT1QFE7_9NOCA</name>
<dbReference type="Proteomes" id="UP001524501">
    <property type="component" value="Unassembled WGS sequence"/>
</dbReference>
<proteinExistence type="predicted"/>
<protein>
    <submittedName>
        <fullName evidence="5">Integrase</fullName>
    </submittedName>
</protein>
<reference evidence="5 6" key="1">
    <citation type="submission" date="2022-07" db="EMBL/GenBank/DDBJ databases">
        <title>Degradation activity of malathion, p-nitrophenol and potential low-temperature adaptation strategy of Rhodococcus sp. FXJ9.536.</title>
        <authorList>
            <person name="Huang J."/>
            <person name="Huang Y."/>
        </authorList>
    </citation>
    <scope>NUCLEOTIDE SEQUENCE [LARGE SCALE GENOMIC DNA]</scope>
    <source>
        <strain evidence="5 6">FXJ9.536</strain>
    </source>
</reference>
<dbReference type="RefSeq" id="WP_255971342.1">
    <property type="nucleotide sequence ID" value="NZ_JANFQF010000015.1"/>
</dbReference>
<dbReference type="InterPro" id="IPR052925">
    <property type="entry name" value="Phage_Integrase-like_Recomb"/>
</dbReference>